<reference evidence="1 2" key="1">
    <citation type="journal article" date="2002" name="Virus Genes">
        <title>Identification and characterization of Hyphantria cunea nucleopolyhedrovirus homologous repeated regions.</title>
        <authorList>
            <person name="FelipeAlves C.A."/>
            <person name="Ikeda M."/>
            <person name="Kobayashi M."/>
        </authorList>
    </citation>
    <scope>NUCLEOTIDE SEQUENCE [LARGE SCALE GENOMIC DNA]</scope>
</reference>
<evidence type="ECO:0000313" key="2">
    <source>
        <dbReference type="Proteomes" id="UP000202376"/>
    </source>
</evidence>
<evidence type="ECO:0000313" key="1">
    <source>
        <dbReference type="EMBL" id="BAE72401.1"/>
    </source>
</evidence>
<reference evidence="1 2" key="3">
    <citation type="journal article" date="2006" name="J. Gen. Virol.">
        <title>Gene organization and complete sequence of the Hyphantria cunea nucleopolyhedrovirus genome.</title>
        <authorList>
            <person name="Ikeda M."/>
            <person name="Shikata M."/>
            <person name="Shirata N."/>
            <person name="Chaeychomsri S."/>
            <person name="Kobayashi M."/>
        </authorList>
    </citation>
    <scope>NUCLEOTIDE SEQUENCE [LARGE SCALE GENOMIC DNA]</scope>
</reference>
<name>Q2NP44_NPVHC</name>
<sequence length="249" mass="28666">MATKRAHSGDGDVQENKRAYVEQEAQEETQLLPYNGSGFVMQVENNGMLRKFTPIKALQTQQNMSWQHMVLNNFQALDFSAINFYYNDLQYLKSTFTNLQGRTNYYEWRKKEIPDEVAIVEPVGGKCVYKMGLRVKGSPNGFTISEFGSVHRSKSNFGQFLSITYSAIHEHNNVFGQIMDKADKTERPFPHKLESSVCIHLPEKEHERRIIARQFLWVRRDNNLQIYSTGQLNGPLEVVPVTLTSLIIV</sequence>
<dbReference type="KEGG" id="vg:3890576"/>
<accession>Q2NP44</accession>
<proteinExistence type="predicted"/>
<dbReference type="GeneID" id="3890576"/>
<protein>
    <submittedName>
        <fullName evidence="1">SsDNA binding protein</fullName>
    </submittedName>
</protein>
<dbReference type="OrthoDB" id="23658at10239"/>
<organismHost>
    <name type="scientific">Lepidoptera</name>
    <name type="common">moths &amp; butterflies</name>
    <dbReference type="NCBI Taxonomy" id="7088"/>
</organismHost>
<dbReference type="Proteomes" id="UP000202376">
    <property type="component" value="Segment"/>
</dbReference>
<reference evidence="1 2" key="2">
    <citation type="journal article" date="2004" name="Virology">
        <title>Identification and functional analysis of Hyphantria cunea nucleopolyhedrovirus iap genes.</title>
        <authorList>
            <person name="Ikeda M."/>
            <person name="Yanagimoto K."/>
            <person name="Kobayashi M."/>
        </authorList>
    </citation>
    <scope>NUCLEOTIDE SEQUENCE [LARGE SCALE GENOMIC DNA]</scope>
</reference>
<dbReference type="Pfam" id="PF04786">
    <property type="entry name" value="Baculo_DNA_bind"/>
    <property type="match status" value="1"/>
</dbReference>
<keyword evidence="2" id="KW-1185">Reference proteome</keyword>
<gene>
    <name evidence="1" type="primary">ssdbp</name>
    <name evidence="1" type="ORF">HynVgp112</name>
</gene>
<dbReference type="InterPro" id="IPR006871">
    <property type="entry name" value="ssDNA-bd_baculovirus"/>
</dbReference>
<dbReference type="EMBL" id="AP009046">
    <property type="protein sequence ID" value="BAE72401.1"/>
    <property type="molecule type" value="Genomic_DNA"/>
</dbReference>
<organism evidence="1 2">
    <name type="scientific">Hyphantria cunea nuclear polyhedrosis virus</name>
    <name type="common">HcNPV</name>
    <dbReference type="NCBI Taxonomy" id="28288"/>
    <lineage>
        <taxon>Viruses</taxon>
        <taxon>Viruses incertae sedis</taxon>
        <taxon>Naldaviricetes</taxon>
        <taxon>Lefavirales</taxon>
        <taxon>Baculoviridae</taxon>
        <taxon>Alphabaculovirus</taxon>
        <taxon>Alphabaculovirus hycuneae</taxon>
    </lineage>
</organism>
<dbReference type="RefSeq" id="YP_473300.1">
    <property type="nucleotide sequence ID" value="NC_007767.1"/>
</dbReference>